<reference evidence="14" key="1">
    <citation type="submission" date="2020-06" db="EMBL/GenBank/DDBJ databases">
        <authorList>
            <consortium name="Wellcome Sanger Institute Data Sharing"/>
        </authorList>
    </citation>
    <scope>NUCLEOTIDE SEQUENCE [LARGE SCALE GENOMIC DNA]</scope>
</reference>
<evidence type="ECO:0000256" key="5">
    <source>
        <dbReference type="ARBA" id="ARBA00022692"/>
    </source>
</evidence>
<comment type="catalytic activity">
    <reaction evidence="1">
        <text>S-ubiquitinyl-[E2 ubiquitin-conjugating enzyme]-L-cysteine + [acceptor protein]-L-lysine = [E2 ubiquitin-conjugating enzyme]-L-cysteine + N(6)-ubiquitinyl-[acceptor protein]-L-lysine.</text>
        <dbReference type="EC" id="2.3.2.27"/>
    </reaction>
</comment>
<keyword evidence="4" id="KW-0808">Transferase</keyword>
<keyword evidence="9" id="KW-0862">Zinc</keyword>
<dbReference type="PANTHER" id="PTHR12183">
    <property type="entry name" value="MITOCHONDRIAL UBIQUITIN LIGASE ACTIVATOR OF NFKB 1"/>
    <property type="match status" value="1"/>
</dbReference>
<organism evidence="14 15">
    <name type="scientific">Gouania willdenowi</name>
    <name type="common">Blunt-snouted clingfish</name>
    <name type="synonym">Lepadogaster willdenowi</name>
    <dbReference type="NCBI Taxonomy" id="441366"/>
    <lineage>
        <taxon>Eukaryota</taxon>
        <taxon>Metazoa</taxon>
        <taxon>Chordata</taxon>
        <taxon>Craniata</taxon>
        <taxon>Vertebrata</taxon>
        <taxon>Euteleostomi</taxon>
        <taxon>Actinopterygii</taxon>
        <taxon>Neopterygii</taxon>
        <taxon>Teleostei</taxon>
        <taxon>Neoteleostei</taxon>
        <taxon>Acanthomorphata</taxon>
        <taxon>Ovalentaria</taxon>
        <taxon>Blenniimorphae</taxon>
        <taxon>Blenniiformes</taxon>
        <taxon>Gobiesocoidei</taxon>
        <taxon>Gobiesocidae</taxon>
        <taxon>Gobiesocinae</taxon>
        <taxon>Gouania</taxon>
    </lineage>
</organism>
<dbReference type="InterPro" id="IPR022170">
    <property type="entry name" value="MUL1-like"/>
</dbReference>
<evidence type="ECO:0000313" key="15">
    <source>
        <dbReference type="Proteomes" id="UP000694680"/>
    </source>
</evidence>
<sequence>MADPLLFVGVGTSFVLSGVSLYLYKEKLKELQKLKEIPVFRPNQKLLKELQARQHKKLQYVAVEGRVQADGESLSSPYVPQCLGVVQKIAEQQQWKYWNPRSKTWNSRSTSRKESNNAVPFSLVDHQAYISDISIKVLNPLQASGSYLETVHCRVRRPVEGVVDVLLQGLSGEKPGAMEEREEMLRVGSVVTGFGEVVLESGNEMKLQAPHDGRAFILISSDHKSFMDRHEASASMWKSFAAFTGITGSVLLAKAVYSIMGKRDEKSK</sequence>
<dbReference type="PANTHER" id="PTHR12183:SF36">
    <property type="entry name" value="RING-TYPE E3 UBIQUITIN TRANSFERASE"/>
    <property type="match status" value="1"/>
</dbReference>
<reference evidence="14" key="3">
    <citation type="submission" date="2025-09" db="UniProtKB">
        <authorList>
            <consortium name="Ensembl"/>
        </authorList>
    </citation>
    <scope>IDENTIFICATION</scope>
</reference>
<evidence type="ECO:0000313" key="14">
    <source>
        <dbReference type="Ensembl" id="ENSGWIP00000044656.1"/>
    </source>
</evidence>
<name>A0A8C5HHK0_GOUWI</name>
<evidence type="ECO:0000256" key="10">
    <source>
        <dbReference type="ARBA" id="ARBA00022989"/>
    </source>
</evidence>
<dbReference type="InterPro" id="IPR051652">
    <property type="entry name" value="MDM2_MDM4_MUL1"/>
</dbReference>
<feature type="domain" description="E3 Ubiquitin ligase MUL1-like" evidence="13">
    <location>
        <begin position="101"/>
        <end position="251"/>
    </location>
</feature>
<keyword evidence="11 12" id="KW-0472">Membrane</keyword>
<evidence type="ECO:0000256" key="1">
    <source>
        <dbReference type="ARBA" id="ARBA00000900"/>
    </source>
</evidence>
<gene>
    <name evidence="14" type="primary">mul3</name>
</gene>
<dbReference type="EC" id="2.3.2.27" evidence="3"/>
<keyword evidence="10 12" id="KW-1133">Transmembrane helix</keyword>
<keyword evidence="8" id="KW-0833">Ubl conjugation pathway</keyword>
<keyword evidence="7" id="KW-0863">Zinc-finger</keyword>
<keyword evidence="15" id="KW-1185">Reference proteome</keyword>
<dbReference type="RefSeq" id="XP_028329362.1">
    <property type="nucleotide sequence ID" value="XM_028473561.1"/>
</dbReference>
<keyword evidence="5 12" id="KW-0812">Transmembrane</keyword>
<dbReference type="Ensembl" id="ENSGWIT00000048400.1">
    <property type="protein sequence ID" value="ENSGWIP00000044656.1"/>
    <property type="gene ID" value="ENSGWIG00000022204.1"/>
</dbReference>
<dbReference type="AlphaFoldDB" id="A0A8C5HHK0"/>
<evidence type="ECO:0000256" key="4">
    <source>
        <dbReference type="ARBA" id="ARBA00022679"/>
    </source>
</evidence>
<evidence type="ECO:0000256" key="8">
    <source>
        <dbReference type="ARBA" id="ARBA00022786"/>
    </source>
</evidence>
<evidence type="ECO:0000256" key="2">
    <source>
        <dbReference type="ARBA" id="ARBA00004141"/>
    </source>
</evidence>
<dbReference type="OrthoDB" id="66726at2759"/>
<feature type="transmembrane region" description="Helical" evidence="12">
    <location>
        <begin position="239"/>
        <end position="260"/>
    </location>
</feature>
<dbReference type="GO" id="GO:0016020">
    <property type="term" value="C:membrane"/>
    <property type="evidence" value="ECO:0007669"/>
    <property type="project" value="UniProtKB-SubCell"/>
</dbReference>
<dbReference type="GO" id="GO:0016567">
    <property type="term" value="P:protein ubiquitination"/>
    <property type="evidence" value="ECO:0007669"/>
    <property type="project" value="InterPro"/>
</dbReference>
<evidence type="ECO:0000256" key="11">
    <source>
        <dbReference type="ARBA" id="ARBA00023136"/>
    </source>
</evidence>
<dbReference type="GO" id="GO:0061630">
    <property type="term" value="F:ubiquitin protein ligase activity"/>
    <property type="evidence" value="ECO:0007669"/>
    <property type="project" value="UniProtKB-EC"/>
</dbReference>
<evidence type="ECO:0000256" key="3">
    <source>
        <dbReference type="ARBA" id="ARBA00012483"/>
    </source>
</evidence>
<evidence type="ECO:0000256" key="7">
    <source>
        <dbReference type="ARBA" id="ARBA00022771"/>
    </source>
</evidence>
<comment type="subcellular location">
    <subcellularLocation>
        <location evidence="2">Membrane</location>
        <topology evidence="2">Multi-pass membrane protein</topology>
    </subcellularLocation>
</comment>
<dbReference type="GeneID" id="114479726"/>
<evidence type="ECO:0000259" key="13">
    <source>
        <dbReference type="Pfam" id="PF12483"/>
    </source>
</evidence>
<reference evidence="14" key="2">
    <citation type="submission" date="2025-08" db="UniProtKB">
        <authorList>
            <consortium name="Ensembl"/>
        </authorList>
    </citation>
    <scope>IDENTIFICATION</scope>
</reference>
<evidence type="ECO:0000256" key="6">
    <source>
        <dbReference type="ARBA" id="ARBA00022723"/>
    </source>
</evidence>
<dbReference type="GO" id="GO:0008270">
    <property type="term" value="F:zinc ion binding"/>
    <property type="evidence" value="ECO:0007669"/>
    <property type="project" value="UniProtKB-KW"/>
</dbReference>
<evidence type="ECO:0000256" key="9">
    <source>
        <dbReference type="ARBA" id="ARBA00022833"/>
    </source>
</evidence>
<dbReference type="CTD" id="402879"/>
<feature type="transmembrane region" description="Helical" evidence="12">
    <location>
        <begin position="6"/>
        <end position="24"/>
    </location>
</feature>
<evidence type="ECO:0000256" key="12">
    <source>
        <dbReference type="SAM" id="Phobius"/>
    </source>
</evidence>
<dbReference type="Proteomes" id="UP000694680">
    <property type="component" value="Chromosome 17"/>
</dbReference>
<protein>
    <recommendedName>
        <fullName evidence="3">RING-type E3 ubiquitin transferase</fullName>
        <ecNumber evidence="3">2.3.2.27</ecNumber>
    </recommendedName>
</protein>
<keyword evidence="6" id="KW-0479">Metal-binding</keyword>
<dbReference type="Pfam" id="PF12483">
    <property type="entry name" value="GIDE"/>
    <property type="match status" value="1"/>
</dbReference>
<accession>A0A8C5HHK0</accession>
<proteinExistence type="predicted"/>